<evidence type="ECO:0000256" key="4">
    <source>
        <dbReference type="ARBA" id="ARBA00022763"/>
    </source>
</evidence>
<reference evidence="17 18" key="1">
    <citation type="submission" date="2018-07" db="EMBL/GenBank/DDBJ databases">
        <title>Arthrobacter sp. nov., isolated from raw cow's milk with high bacterial count.</title>
        <authorList>
            <person name="Hahne J."/>
            <person name="Isele D."/>
            <person name="Lipski A."/>
        </authorList>
    </citation>
    <scope>NUCLEOTIDE SEQUENCE [LARGE SCALE GENOMIC DNA]</scope>
    <source>
        <strain evidence="17 18">JZ R-35</strain>
    </source>
</reference>
<evidence type="ECO:0000256" key="1">
    <source>
        <dbReference type="ARBA" id="ARBA00009409"/>
    </source>
</evidence>
<organism evidence="17 18">
    <name type="scientific">Galactobacter valiniphilus</name>
    <dbReference type="NCBI Taxonomy" id="2676122"/>
    <lineage>
        <taxon>Bacteria</taxon>
        <taxon>Bacillati</taxon>
        <taxon>Actinomycetota</taxon>
        <taxon>Actinomycetes</taxon>
        <taxon>Micrococcales</taxon>
        <taxon>Micrococcaceae</taxon>
        <taxon>Galactobacter</taxon>
    </lineage>
</organism>
<dbReference type="Pfam" id="PF01149">
    <property type="entry name" value="Fapy_DNA_glyco"/>
    <property type="match status" value="1"/>
</dbReference>
<dbReference type="InterPro" id="IPR010979">
    <property type="entry name" value="Ribosomal_uS13-like_H2TH"/>
</dbReference>
<dbReference type="PANTHER" id="PTHR42697:SF1">
    <property type="entry name" value="ENDONUCLEASE 8"/>
    <property type="match status" value="1"/>
</dbReference>
<dbReference type="GO" id="GO:0140078">
    <property type="term" value="F:class I DNA-(apurinic or apyrimidinic site) endonuclease activity"/>
    <property type="evidence" value="ECO:0007669"/>
    <property type="project" value="UniProtKB-EC"/>
</dbReference>
<dbReference type="Proteomes" id="UP000265419">
    <property type="component" value="Unassembled WGS sequence"/>
</dbReference>
<keyword evidence="8" id="KW-0238">DNA-binding</keyword>
<keyword evidence="11" id="KW-0511">Multifunctional enzyme</keyword>
<dbReference type="Gene3D" id="1.10.8.50">
    <property type="match status" value="1"/>
</dbReference>
<name>A0A399JI30_9MICC</name>
<dbReference type="Gene3D" id="3.20.190.10">
    <property type="entry name" value="MutM-like, N-terminal"/>
    <property type="match status" value="1"/>
</dbReference>
<dbReference type="GO" id="GO:0000703">
    <property type="term" value="F:oxidized pyrimidine nucleobase lesion DNA N-glycosylase activity"/>
    <property type="evidence" value="ECO:0007669"/>
    <property type="project" value="TreeGrafter"/>
</dbReference>
<evidence type="ECO:0000256" key="6">
    <source>
        <dbReference type="ARBA" id="ARBA00022801"/>
    </source>
</evidence>
<evidence type="ECO:0000256" key="12">
    <source>
        <dbReference type="ARBA" id="ARBA00023295"/>
    </source>
</evidence>
<dbReference type="InterPro" id="IPR015886">
    <property type="entry name" value="H2TH_FPG"/>
</dbReference>
<dbReference type="Pfam" id="PF06831">
    <property type="entry name" value="H2TH"/>
    <property type="match status" value="1"/>
</dbReference>
<dbReference type="InterPro" id="IPR012319">
    <property type="entry name" value="FPG_cat"/>
</dbReference>
<accession>A0A399JI30</accession>
<keyword evidence="18" id="KW-1185">Reference proteome</keyword>
<dbReference type="SUPFAM" id="SSF46946">
    <property type="entry name" value="S13-like H2TH domain"/>
    <property type="match status" value="1"/>
</dbReference>
<dbReference type="SUPFAM" id="SSF81624">
    <property type="entry name" value="N-terminal domain of MutM-like DNA repair proteins"/>
    <property type="match status" value="1"/>
</dbReference>
<evidence type="ECO:0000256" key="3">
    <source>
        <dbReference type="ARBA" id="ARBA00022723"/>
    </source>
</evidence>
<keyword evidence="7" id="KW-0862">Zinc</keyword>
<keyword evidence="6" id="KW-0378">Hydrolase</keyword>
<proteinExistence type="inferred from homology"/>
<dbReference type="EC" id="4.2.99.18" evidence="2"/>
<keyword evidence="5 13" id="KW-0863">Zinc-finger</keyword>
<keyword evidence="3" id="KW-0479">Metal-binding</keyword>
<dbReference type="PANTHER" id="PTHR42697">
    <property type="entry name" value="ENDONUCLEASE 8"/>
    <property type="match status" value="1"/>
</dbReference>
<dbReference type="GO" id="GO:0006284">
    <property type="term" value="P:base-excision repair"/>
    <property type="evidence" value="ECO:0007669"/>
    <property type="project" value="InterPro"/>
</dbReference>
<keyword evidence="9" id="KW-0234">DNA repair</keyword>
<keyword evidence="12" id="KW-0326">Glycosidase</keyword>
<dbReference type="RefSeq" id="WP_119424852.1">
    <property type="nucleotide sequence ID" value="NZ_QQXK01000016.1"/>
</dbReference>
<evidence type="ECO:0000256" key="5">
    <source>
        <dbReference type="ARBA" id="ARBA00022771"/>
    </source>
</evidence>
<dbReference type="GO" id="GO:0003684">
    <property type="term" value="F:damaged DNA binding"/>
    <property type="evidence" value="ECO:0007669"/>
    <property type="project" value="InterPro"/>
</dbReference>
<evidence type="ECO:0000256" key="9">
    <source>
        <dbReference type="ARBA" id="ARBA00023204"/>
    </source>
</evidence>
<feature type="domain" description="FPG-type" evidence="15">
    <location>
        <begin position="221"/>
        <end position="274"/>
    </location>
</feature>
<evidence type="ECO:0000256" key="2">
    <source>
        <dbReference type="ARBA" id="ARBA00012720"/>
    </source>
</evidence>
<dbReference type="AlphaFoldDB" id="A0A399JI30"/>
<dbReference type="PROSITE" id="PS51068">
    <property type="entry name" value="FPG_CAT"/>
    <property type="match status" value="1"/>
</dbReference>
<dbReference type="PROSITE" id="PS51066">
    <property type="entry name" value="ZF_FPG_2"/>
    <property type="match status" value="1"/>
</dbReference>
<evidence type="ECO:0000313" key="17">
    <source>
        <dbReference type="EMBL" id="RII42096.1"/>
    </source>
</evidence>
<gene>
    <name evidence="17" type="ORF">DWB68_09235</name>
</gene>
<keyword evidence="4" id="KW-0227">DNA damage</keyword>
<evidence type="ECO:0000256" key="8">
    <source>
        <dbReference type="ARBA" id="ARBA00023125"/>
    </source>
</evidence>
<dbReference type="InterPro" id="IPR000214">
    <property type="entry name" value="Znf_DNA_glyclase/AP_lyase"/>
</dbReference>
<evidence type="ECO:0000256" key="10">
    <source>
        <dbReference type="ARBA" id="ARBA00023239"/>
    </source>
</evidence>
<dbReference type="SMART" id="SM01232">
    <property type="entry name" value="H2TH"/>
    <property type="match status" value="1"/>
</dbReference>
<evidence type="ECO:0000259" key="15">
    <source>
        <dbReference type="PROSITE" id="PS51066"/>
    </source>
</evidence>
<evidence type="ECO:0000256" key="13">
    <source>
        <dbReference type="PROSITE-ProRule" id="PRU00391"/>
    </source>
</evidence>
<sequence length="304" mass="33068">MPEGDSLARVERSLRPLLMDTPLVRSDFRVPSMATLDLRGRAITEVAAYGKHLFLRVDGGDVIHSHLLMEGRWLVLAPGERWTVPAARVRAVLETEHAQLLGVQLGVLEAITQPRREEIVAALGPDPIHAWDAELALALLRADPERLLGAALLDQRVVAGIGNIFRSESLFVAGLSPFSRVGEHDDAALARVLEVAAAQLRENAQRASRRTAGPSWPERYWVYGRAGRPCPRAHGRVESAPLADPTLARGYVGGDSSDLRSVARDVFWCPRCQPGPAPPSLPDATGSSRVRGAGVRPGRDRRAR</sequence>
<protein>
    <recommendedName>
        <fullName evidence="2">DNA-(apurinic or apyrimidinic site) lyase</fullName>
        <ecNumber evidence="2">4.2.99.18</ecNumber>
    </recommendedName>
</protein>
<evidence type="ECO:0000256" key="11">
    <source>
        <dbReference type="ARBA" id="ARBA00023268"/>
    </source>
</evidence>
<evidence type="ECO:0000259" key="16">
    <source>
        <dbReference type="PROSITE" id="PS51068"/>
    </source>
</evidence>
<evidence type="ECO:0000256" key="7">
    <source>
        <dbReference type="ARBA" id="ARBA00022833"/>
    </source>
</evidence>
<comment type="similarity">
    <text evidence="1">Belongs to the FPG family.</text>
</comment>
<dbReference type="GO" id="GO:0008270">
    <property type="term" value="F:zinc ion binding"/>
    <property type="evidence" value="ECO:0007669"/>
    <property type="project" value="UniProtKB-KW"/>
</dbReference>
<comment type="caution">
    <text evidence="17">The sequence shown here is derived from an EMBL/GenBank/DDBJ whole genome shotgun (WGS) entry which is preliminary data.</text>
</comment>
<dbReference type="SMART" id="SM00898">
    <property type="entry name" value="Fapy_DNA_glyco"/>
    <property type="match status" value="1"/>
</dbReference>
<feature type="domain" description="Formamidopyrimidine-DNA glycosylase catalytic" evidence="16">
    <location>
        <begin position="2"/>
        <end position="91"/>
    </location>
</feature>
<dbReference type="CDD" id="cd08971">
    <property type="entry name" value="AcNei2_N"/>
    <property type="match status" value="1"/>
</dbReference>
<dbReference type="InterPro" id="IPR044090">
    <property type="entry name" value="Nei2_N"/>
</dbReference>
<evidence type="ECO:0000313" key="18">
    <source>
        <dbReference type="Proteomes" id="UP000265419"/>
    </source>
</evidence>
<evidence type="ECO:0000256" key="14">
    <source>
        <dbReference type="SAM" id="MobiDB-lite"/>
    </source>
</evidence>
<dbReference type="InterPro" id="IPR035937">
    <property type="entry name" value="FPG_N"/>
</dbReference>
<dbReference type="EMBL" id="QQXK01000016">
    <property type="protein sequence ID" value="RII42096.1"/>
    <property type="molecule type" value="Genomic_DNA"/>
</dbReference>
<keyword evidence="10" id="KW-0456">Lyase</keyword>
<feature type="region of interest" description="Disordered" evidence="14">
    <location>
        <begin position="273"/>
        <end position="304"/>
    </location>
</feature>